<dbReference type="SUPFAM" id="SSF55073">
    <property type="entry name" value="Nucleotide cyclase"/>
    <property type="match status" value="1"/>
</dbReference>
<evidence type="ECO:0000256" key="3">
    <source>
        <dbReference type="SAM" id="Phobius"/>
    </source>
</evidence>
<evidence type="ECO:0000259" key="6">
    <source>
        <dbReference type="PROSITE" id="PS51832"/>
    </source>
</evidence>
<reference evidence="7 8" key="1">
    <citation type="submission" date="2024-02" db="EMBL/GenBank/DDBJ databases">
        <title>A novel Gemmatimonadota bacterium.</title>
        <authorList>
            <person name="Du Z.-J."/>
            <person name="Ye Y.-Q."/>
        </authorList>
    </citation>
    <scope>NUCLEOTIDE SEQUENCE [LARGE SCALE GENOMIC DNA]</scope>
    <source>
        <strain evidence="7 8">DH-20</strain>
    </source>
</reference>
<proteinExistence type="predicted"/>
<dbReference type="InterPro" id="IPR001789">
    <property type="entry name" value="Sig_transdc_resp-reg_receiver"/>
</dbReference>
<organism evidence="7 8">
    <name type="scientific">Gaopeijia maritima</name>
    <dbReference type="NCBI Taxonomy" id="3119007"/>
    <lineage>
        <taxon>Bacteria</taxon>
        <taxon>Pseudomonadati</taxon>
        <taxon>Gemmatimonadota</taxon>
        <taxon>Longimicrobiia</taxon>
        <taxon>Gaopeijiales</taxon>
        <taxon>Gaopeijiaceae</taxon>
        <taxon>Gaopeijia</taxon>
    </lineage>
</organism>
<dbReference type="EMBL" id="JBBHLI010000002">
    <property type="protein sequence ID" value="MEK9500575.1"/>
    <property type="molecule type" value="Genomic_DNA"/>
</dbReference>
<dbReference type="Gene3D" id="1.10.3210.10">
    <property type="entry name" value="Hypothetical protein af1432"/>
    <property type="match status" value="1"/>
</dbReference>
<feature type="domain" description="GGDEF" evidence="5">
    <location>
        <begin position="157"/>
        <end position="286"/>
    </location>
</feature>
<feature type="domain" description="HD-GYP" evidence="6">
    <location>
        <begin position="476"/>
        <end position="673"/>
    </location>
</feature>
<keyword evidence="3" id="KW-1133">Transmembrane helix</keyword>
<evidence type="ECO:0000313" key="8">
    <source>
        <dbReference type="Proteomes" id="UP001484239"/>
    </source>
</evidence>
<dbReference type="PROSITE" id="PS50110">
    <property type="entry name" value="RESPONSE_REGULATORY"/>
    <property type="match status" value="1"/>
</dbReference>
<feature type="compositionally biased region" description="Low complexity" evidence="2">
    <location>
        <begin position="310"/>
        <end position="320"/>
    </location>
</feature>
<dbReference type="Gene3D" id="3.30.70.270">
    <property type="match status" value="1"/>
</dbReference>
<dbReference type="RefSeq" id="WP_405286495.1">
    <property type="nucleotide sequence ID" value="NZ_JBBHLI010000002.1"/>
</dbReference>
<feature type="transmembrane region" description="Helical" evidence="3">
    <location>
        <begin position="38"/>
        <end position="58"/>
    </location>
</feature>
<protein>
    <submittedName>
        <fullName evidence="7">HD domain-containing phosphohydrolase</fullName>
    </submittedName>
</protein>
<keyword evidence="8" id="KW-1185">Reference proteome</keyword>
<dbReference type="InterPro" id="IPR037522">
    <property type="entry name" value="HD_GYP_dom"/>
</dbReference>
<dbReference type="SUPFAM" id="SSF52172">
    <property type="entry name" value="CheY-like"/>
    <property type="match status" value="1"/>
</dbReference>
<dbReference type="PROSITE" id="PS51832">
    <property type="entry name" value="HD_GYP"/>
    <property type="match status" value="1"/>
</dbReference>
<dbReference type="Pfam" id="PF00072">
    <property type="entry name" value="Response_reg"/>
    <property type="match status" value="1"/>
</dbReference>
<dbReference type="Gene3D" id="3.40.50.2300">
    <property type="match status" value="1"/>
</dbReference>
<dbReference type="InterPro" id="IPR000160">
    <property type="entry name" value="GGDEF_dom"/>
</dbReference>
<sequence>MTVESSPRPRLPRSAVVTCAVALAAPIAAWLATPSIGLADVGFLFWMTSLIPAFVLTYHLGRRGAVLALVAGTLVLAAGAAVLAVRGVALPDWRLALGLVAVFVGVTVGVAVLSERLEALRRNTERQALTDPLTGLPNRRHTQIVLQVAFDAARRGLPLSVCLVDIDRFRWLNDQHGYAAGDRVLKVFSSILSDGLGEGEAVGRWGGGEFLVVLPGVTLDDATRRMEAVRAAFGAVDLPWRPLSASGGVAGWVPDLQGADGLVARAAEALEHAKTDGRNRIEALRVDGALSAPESAPPSSPAPPGPATPPSAEVAAAAPPAATAGGAGSARIVVIDDEATNLRAFGRGLAAMGFADVQLFQDGGTALAAIESSGVDLILLDLQMEPIDGFGVLERLKPLLAREGYLPVIILTGERDPKVKERALRMGARDFVNKPVDLTELRARILNLLETRRLHREVRDSAHQLEDRVRERTQELEQARAEILLRLARAAEYRDDATGAHQQRVGDLAALLAARMGLDEELVDVLRQAAPLHDIGKIGIPDSILRKPGPLTPAEYAFMKQHTRLGAELLAGSRNTILEAARVIAASHHERWDGSGYPAGLVGRAIPVEGRIVAVADAFDSLTHRRSYKAAVPLADTMGRLLRDAGTALDPAVTDALEVLYREGALDPFVEDAG</sequence>
<evidence type="ECO:0000313" key="7">
    <source>
        <dbReference type="EMBL" id="MEK9500575.1"/>
    </source>
</evidence>
<feature type="transmembrane region" description="Helical" evidence="3">
    <location>
        <begin position="95"/>
        <end position="113"/>
    </location>
</feature>
<evidence type="ECO:0000256" key="2">
    <source>
        <dbReference type="SAM" id="MobiDB-lite"/>
    </source>
</evidence>
<dbReference type="Proteomes" id="UP001484239">
    <property type="component" value="Unassembled WGS sequence"/>
</dbReference>
<evidence type="ECO:0000259" key="4">
    <source>
        <dbReference type="PROSITE" id="PS50110"/>
    </source>
</evidence>
<feature type="transmembrane region" description="Helical" evidence="3">
    <location>
        <begin position="65"/>
        <end position="89"/>
    </location>
</feature>
<name>A0ABU9E9I1_9BACT</name>
<feature type="transmembrane region" description="Helical" evidence="3">
    <location>
        <begin position="12"/>
        <end position="32"/>
    </location>
</feature>
<dbReference type="InterPro" id="IPR043128">
    <property type="entry name" value="Rev_trsase/Diguanyl_cyclase"/>
</dbReference>
<evidence type="ECO:0000259" key="5">
    <source>
        <dbReference type="PROSITE" id="PS50887"/>
    </source>
</evidence>
<accession>A0ABU9E9I1</accession>
<dbReference type="NCBIfam" id="TIGR00254">
    <property type="entry name" value="GGDEF"/>
    <property type="match status" value="1"/>
</dbReference>
<keyword evidence="3" id="KW-0472">Membrane</keyword>
<keyword evidence="3" id="KW-0812">Transmembrane</keyword>
<dbReference type="InterPro" id="IPR011006">
    <property type="entry name" value="CheY-like_superfamily"/>
</dbReference>
<dbReference type="PANTHER" id="PTHR45228">
    <property type="entry name" value="CYCLIC DI-GMP PHOSPHODIESTERASE TM_0186-RELATED"/>
    <property type="match status" value="1"/>
</dbReference>
<comment type="caution">
    <text evidence="7">The sequence shown here is derived from an EMBL/GenBank/DDBJ whole genome shotgun (WGS) entry which is preliminary data.</text>
</comment>
<keyword evidence="1" id="KW-0597">Phosphoprotein</keyword>
<dbReference type="SUPFAM" id="SSF109604">
    <property type="entry name" value="HD-domain/PDEase-like"/>
    <property type="match status" value="1"/>
</dbReference>
<dbReference type="CDD" id="cd00077">
    <property type="entry name" value="HDc"/>
    <property type="match status" value="1"/>
</dbReference>
<dbReference type="Pfam" id="PF00990">
    <property type="entry name" value="GGDEF"/>
    <property type="match status" value="1"/>
</dbReference>
<dbReference type="PANTHER" id="PTHR45228:SF1">
    <property type="entry name" value="CYCLIC DI-GMP PHOSPHODIESTERASE TM_0186"/>
    <property type="match status" value="1"/>
</dbReference>
<feature type="region of interest" description="Disordered" evidence="2">
    <location>
        <begin position="291"/>
        <end position="320"/>
    </location>
</feature>
<dbReference type="Pfam" id="PF13487">
    <property type="entry name" value="HD_5"/>
    <property type="match status" value="1"/>
</dbReference>
<dbReference type="SMART" id="SM00448">
    <property type="entry name" value="REC"/>
    <property type="match status" value="1"/>
</dbReference>
<feature type="domain" description="Response regulatory" evidence="4">
    <location>
        <begin position="331"/>
        <end position="449"/>
    </location>
</feature>
<feature type="modified residue" description="4-aspartylphosphate" evidence="1">
    <location>
        <position position="381"/>
    </location>
</feature>
<gene>
    <name evidence="7" type="ORF">WI372_06270</name>
</gene>
<feature type="compositionally biased region" description="Pro residues" evidence="2">
    <location>
        <begin position="295"/>
        <end position="309"/>
    </location>
</feature>
<dbReference type="CDD" id="cd01949">
    <property type="entry name" value="GGDEF"/>
    <property type="match status" value="1"/>
</dbReference>
<evidence type="ECO:0000256" key="1">
    <source>
        <dbReference type="PROSITE-ProRule" id="PRU00169"/>
    </source>
</evidence>
<dbReference type="InterPro" id="IPR052020">
    <property type="entry name" value="Cyclic_di-GMP/3'3'-cGAMP_PDE"/>
</dbReference>
<dbReference type="InterPro" id="IPR029787">
    <property type="entry name" value="Nucleotide_cyclase"/>
</dbReference>
<dbReference type="SMART" id="SM00267">
    <property type="entry name" value="GGDEF"/>
    <property type="match status" value="1"/>
</dbReference>
<dbReference type="PROSITE" id="PS50887">
    <property type="entry name" value="GGDEF"/>
    <property type="match status" value="1"/>
</dbReference>
<dbReference type="InterPro" id="IPR003607">
    <property type="entry name" value="HD/PDEase_dom"/>
</dbReference>
<dbReference type="SMART" id="SM00471">
    <property type="entry name" value="HDc"/>
    <property type="match status" value="1"/>
</dbReference>